<dbReference type="GO" id="GO:0000139">
    <property type="term" value="C:Golgi membrane"/>
    <property type="evidence" value="ECO:0007669"/>
    <property type="project" value="UniProtKB-SubCell"/>
</dbReference>
<dbReference type="Proteomes" id="UP001381693">
    <property type="component" value="Unassembled WGS sequence"/>
</dbReference>
<reference evidence="10 11" key="1">
    <citation type="submission" date="2023-11" db="EMBL/GenBank/DDBJ databases">
        <title>Halocaridina rubra genome assembly.</title>
        <authorList>
            <person name="Smith C."/>
        </authorList>
    </citation>
    <scope>NUCLEOTIDE SEQUENCE [LARGE SCALE GENOMIC DNA]</scope>
    <source>
        <strain evidence="10">EP-1</strain>
        <tissue evidence="10">Whole</tissue>
    </source>
</reference>
<evidence type="ECO:0008006" key="12">
    <source>
        <dbReference type="Google" id="ProtNLM"/>
    </source>
</evidence>
<dbReference type="PANTHER" id="PTHR12129:SF15">
    <property type="entry name" value="URONYL 2-SULFOTRANSFERASE"/>
    <property type="match status" value="1"/>
</dbReference>
<comment type="caution">
    <text evidence="10">The sequence shown here is derived from an EMBL/GenBank/DDBJ whole genome shotgun (WGS) entry which is preliminary data.</text>
</comment>
<evidence type="ECO:0000313" key="11">
    <source>
        <dbReference type="Proteomes" id="UP001381693"/>
    </source>
</evidence>
<accession>A0AAN9A470</accession>
<evidence type="ECO:0000256" key="2">
    <source>
        <dbReference type="ARBA" id="ARBA00010569"/>
    </source>
</evidence>
<dbReference type="GO" id="GO:0008146">
    <property type="term" value="F:sulfotransferase activity"/>
    <property type="evidence" value="ECO:0007669"/>
    <property type="project" value="InterPro"/>
</dbReference>
<keyword evidence="6" id="KW-1133">Transmembrane helix</keyword>
<name>A0AAN9A470_HALRR</name>
<keyword evidence="8" id="KW-0472">Membrane</keyword>
<keyword evidence="9" id="KW-0325">Glycoprotein</keyword>
<sequence length="180" mass="20875">MSMVRDPVERFISFFYFIKANRAFTPEAWTDNYMKLDLNECTPSGLPECQPRPGDITELQLTFFCGHDPKCRVVGNRWALQMAMENVENFIAIGIAEDIPTSLFVFEYYLPTFFENYKAVNLSSGTIKLNQRPGLYAPSISNTTRAILRSSMKEDIEFYDFIRQRLFRQAKSISAIKKTY</sequence>
<organism evidence="10 11">
    <name type="scientific">Halocaridina rubra</name>
    <name type="common">Hawaiian red shrimp</name>
    <dbReference type="NCBI Taxonomy" id="373956"/>
    <lineage>
        <taxon>Eukaryota</taxon>
        <taxon>Metazoa</taxon>
        <taxon>Ecdysozoa</taxon>
        <taxon>Arthropoda</taxon>
        <taxon>Crustacea</taxon>
        <taxon>Multicrustacea</taxon>
        <taxon>Malacostraca</taxon>
        <taxon>Eumalacostraca</taxon>
        <taxon>Eucarida</taxon>
        <taxon>Decapoda</taxon>
        <taxon>Pleocyemata</taxon>
        <taxon>Caridea</taxon>
        <taxon>Atyoidea</taxon>
        <taxon>Atyidae</taxon>
        <taxon>Halocaridina</taxon>
    </lineage>
</organism>
<comment type="subcellular location">
    <subcellularLocation>
        <location evidence="1">Golgi apparatus membrane</location>
        <topology evidence="1">Single-pass type II membrane protein</topology>
    </subcellularLocation>
</comment>
<comment type="similarity">
    <text evidence="2">Belongs to the sulfotransferase 3 family.</text>
</comment>
<evidence type="ECO:0000256" key="1">
    <source>
        <dbReference type="ARBA" id="ARBA00004323"/>
    </source>
</evidence>
<evidence type="ECO:0000256" key="6">
    <source>
        <dbReference type="ARBA" id="ARBA00022989"/>
    </source>
</evidence>
<dbReference type="InterPro" id="IPR005331">
    <property type="entry name" value="Sulfotransferase"/>
</dbReference>
<evidence type="ECO:0000256" key="5">
    <source>
        <dbReference type="ARBA" id="ARBA00022968"/>
    </source>
</evidence>
<gene>
    <name evidence="10" type="ORF">SK128_003059</name>
</gene>
<dbReference type="Gene3D" id="3.40.50.300">
    <property type="entry name" value="P-loop containing nucleotide triphosphate hydrolases"/>
    <property type="match status" value="1"/>
</dbReference>
<evidence type="ECO:0000256" key="7">
    <source>
        <dbReference type="ARBA" id="ARBA00023034"/>
    </source>
</evidence>
<keyword evidence="4" id="KW-0812">Transmembrane</keyword>
<protein>
    <recommendedName>
        <fullName evidence="12">Sulfotransferase</fullName>
    </recommendedName>
</protein>
<dbReference type="InterPro" id="IPR007734">
    <property type="entry name" value="Heparan_SO4_2-O-STrfase"/>
</dbReference>
<dbReference type="PANTHER" id="PTHR12129">
    <property type="entry name" value="HEPARAN SULFATE 2-O-SULFOTRANSFERASE"/>
    <property type="match status" value="1"/>
</dbReference>
<dbReference type="InterPro" id="IPR027417">
    <property type="entry name" value="P-loop_NTPase"/>
</dbReference>
<keyword evidence="3" id="KW-0808">Transferase</keyword>
<evidence type="ECO:0000313" key="10">
    <source>
        <dbReference type="EMBL" id="KAK7068842.1"/>
    </source>
</evidence>
<keyword evidence="5" id="KW-0735">Signal-anchor</keyword>
<dbReference type="Pfam" id="PF03567">
    <property type="entry name" value="Sulfotransfer_2"/>
    <property type="match status" value="1"/>
</dbReference>
<dbReference type="AlphaFoldDB" id="A0AAN9A470"/>
<evidence type="ECO:0000256" key="3">
    <source>
        <dbReference type="ARBA" id="ARBA00022679"/>
    </source>
</evidence>
<evidence type="ECO:0000256" key="4">
    <source>
        <dbReference type="ARBA" id="ARBA00022692"/>
    </source>
</evidence>
<proteinExistence type="inferred from homology"/>
<evidence type="ECO:0000256" key="9">
    <source>
        <dbReference type="ARBA" id="ARBA00023180"/>
    </source>
</evidence>
<keyword evidence="7" id="KW-0333">Golgi apparatus</keyword>
<dbReference type="EMBL" id="JAXCGZ010017105">
    <property type="protein sequence ID" value="KAK7068842.1"/>
    <property type="molecule type" value="Genomic_DNA"/>
</dbReference>
<evidence type="ECO:0000256" key="8">
    <source>
        <dbReference type="ARBA" id="ARBA00023136"/>
    </source>
</evidence>
<keyword evidence="11" id="KW-1185">Reference proteome</keyword>